<comment type="similarity">
    <text evidence="3">Belongs to the amino acid/polyamine transporter 2 family. Amino acid/auxin permease (AAAP) (TC 2.A.18.1) subfamily.</text>
</comment>
<proteinExistence type="inferred from homology"/>
<keyword evidence="9 13" id="KW-1133">Transmembrane helix</keyword>
<dbReference type="GO" id="GO:0009734">
    <property type="term" value="P:auxin-activated signaling pathway"/>
    <property type="evidence" value="ECO:0007669"/>
    <property type="project" value="UniProtKB-KW"/>
</dbReference>
<comment type="subcellular location">
    <subcellularLocation>
        <location evidence="2">Cell membrane</location>
    </subcellularLocation>
    <subcellularLocation>
        <location evidence="1">Endomembrane system</location>
        <topology evidence="1">Multi-pass membrane protein</topology>
    </subcellularLocation>
</comment>
<keyword evidence="7" id="KW-0769">Symport</keyword>
<dbReference type="GO" id="GO:0005886">
    <property type="term" value="C:plasma membrane"/>
    <property type="evidence" value="ECO:0007669"/>
    <property type="project" value="UniProtKB-SubCell"/>
</dbReference>
<dbReference type="OrthoDB" id="40134at2759"/>
<evidence type="ECO:0000256" key="2">
    <source>
        <dbReference type="ARBA" id="ARBA00004236"/>
    </source>
</evidence>
<keyword evidence="11" id="KW-0927">Auxin signaling pathway</keyword>
<feature type="transmembrane region" description="Helical" evidence="13">
    <location>
        <begin position="65"/>
        <end position="88"/>
    </location>
</feature>
<name>A0A6A4Q490_LUPAL</name>
<evidence type="ECO:0000256" key="12">
    <source>
        <dbReference type="ARBA" id="ARBA00045588"/>
    </source>
</evidence>
<keyword evidence="4" id="KW-0813">Transport</keyword>
<reference evidence="16" key="1">
    <citation type="journal article" date="2020" name="Nat. Commun.">
        <title>Genome sequence of the cluster root forming white lupin.</title>
        <authorList>
            <person name="Hufnagel B."/>
            <person name="Marques A."/>
            <person name="Soriano A."/>
            <person name="Marques L."/>
            <person name="Divol F."/>
            <person name="Doumas P."/>
            <person name="Sallet E."/>
            <person name="Mancinotti D."/>
            <person name="Carrere S."/>
            <person name="Marande W."/>
            <person name="Arribat S."/>
            <person name="Keller J."/>
            <person name="Huneau C."/>
            <person name="Blein T."/>
            <person name="Aime D."/>
            <person name="Laguerre M."/>
            <person name="Taylor J."/>
            <person name="Schubert V."/>
            <person name="Nelson M."/>
            <person name="Geu-Flores F."/>
            <person name="Crespi M."/>
            <person name="Gallardo-Guerrero K."/>
            <person name="Delaux P.-M."/>
            <person name="Salse J."/>
            <person name="Berges H."/>
            <person name="Guyot R."/>
            <person name="Gouzy J."/>
            <person name="Peret B."/>
        </authorList>
    </citation>
    <scope>NUCLEOTIDE SEQUENCE [LARGE SCALE GENOMIC DNA]</scope>
    <source>
        <strain evidence="16">cv. Amiga</strain>
    </source>
</reference>
<dbReference type="EMBL" id="WOCE01000008">
    <property type="protein sequence ID" value="KAE9608668.1"/>
    <property type="molecule type" value="Genomic_DNA"/>
</dbReference>
<comment type="caution">
    <text evidence="15">The sequence shown here is derived from an EMBL/GenBank/DDBJ whole genome shotgun (WGS) entry which is preliminary data.</text>
</comment>
<sequence length="145" mass="15934">MVENTFQTNLSHRRQGFVSQIDSTYYDDDGRPKRTGGLWTTSSHIITAVIGSGVVSLAWSISQMGWVAGIVVLIFFSVVTWYTSIFLADCYRTGDPVTGPRNYTFMEAVSSILGGWNETWCGIAQYSNLFGTAIGYTIGASISMM</sequence>
<evidence type="ECO:0000256" key="13">
    <source>
        <dbReference type="SAM" id="Phobius"/>
    </source>
</evidence>
<evidence type="ECO:0000256" key="5">
    <source>
        <dbReference type="ARBA" id="ARBA00022475"/>
    </source>
</evidence>
<evidence type="ECO:0000256" key="4">
    <source>
        <dbReference type="ARBA" id="ARBA00022448"/>
    </source>
</evidence>
<gene>
    <name evidence="15" type="ORF">Lalb_Chr08g0238121</name>
</gene>
<evidence type="ECO:0000256" key="8">
    <source>
        <dbReference type="ARBA" id="ARBA00022970"/>
    </source>
</evidence>
<keyword evidence="10 13" id="KW-0472">Membrane</keyword>
<organism evidence="15 16">
    <name type="scientific">Lupinus albus</name>
    <name type="common">White lupine</name>
    <name type="synonym">Lupinus termis</name>
    <dbReference type="NCBI Taxonomy" id="3870"/>
    <lineage>
        <taxon>Eukaryota</taxon>
        <taxon>Viridiplantae</taxon>
        <taxon>Streptophyta</taxon>
        <taxon>Embryophyta</taxon>
        <taxon>Tracheophyta</taxon>
        <taxon>Spermatophyta</taxon>
        <taxon>Magnoliopsida</taxon>
        <taxon>eudicotyledons</taxon>
        <taxon>Gunneridae</taxon>
        <taxon>Pentapetalae</taxon>
        <taxon>rosids</taxon>
        <taxon>fabids</taxon>
        <taxon>Fabales</taxon>
        <taxon>Fabaceae</taxon>
        <taxon>Papilionoideae</taxon>
        <taxon>50 kb inversion clade</taxon>
        <taxon>genistoids sensu lato</taxon>
        <taxon>core genistoids</taxon>
        <taxon>Genisteae</taxon>
        <taxon>Lupinus</taxon>
    </lineage>
</organism>
<keyword evidence="16" id="KW-1185">Reference proteome</keyword>
<dbReference type="AlphaFoldDB" id="A0A6A4Q490"/>
<evidence type="ECO:0000256" key="9">
    <source>
        <dbReference type="ARBA" id="ARBA00022989"/>
    </source>
</evidence>
<evidence type="ECO:0000256" key="10">
    <source>
        <dbReference type="ARBA" id="ARBA00023136"/>
    </source>
</evidence>
<evidence type="ECO:0000256" key="7">
    <source>
        <dbReference type="ARBA" id="ARBA00022847"/>
    </source>
</evidence>
<dbReference type="PANTHER" id="PTHR48017">
    <property type="entry name" value="OS05G0424000 PROTEIN-RELATED"/>
    <property type="match status" value="1"/>
</dbReference>
<evidence type="ECO:0000256" key="11">
    <source>
        <dbReference type="ARBA" id="ARBA00023294"/>
    </source>
</evidence>
<comment type="function">
    <text evidence="12">Carrier protein involved in proton-driven auxin influx. Mediates the formation of auxin gradient from developing leaves (site of auxin biosynthesis) to tips by contributing to the loading of auxin in vascular tissues and facilitating acropetal (base to tip) auxin transport within inner tissues of the root apex, and basipetal (tip to base) auxin transport within outer tissues of the root apex. May be involved in lateral roots and nodules formation.</text>
</comment>
<evidence type="ECO:0000256" key="6">
    <source>
        <dbReference type="ARBA" id="ARBA00022692"/>
    </source>
</evidence>
<dbReference type="Proteomes" id="UP000447434">
    <property type="component" value="Chromosome 8"/>
</dbReference>
<accession>A0A6A4Q490</accession>
<dbReference type="GO" id="GO:0012505">
    <property type="term" value="C:endomembrane system"/>
    <property type="evidence" value="ECO:0007669"/>
    <property type="project" value="UniProtKB-SubCell"/>
</dbReference>
<evidence type="ECO:0000313" key="15">
    <source>
        <dbReference type="EMBL" id="KAE9608668.1"/>
    </source>
</evidence>
<dbReference type="InterPro" id="IPR013057">
    <property type="entry name" value="AA_transpt_TM"/>
</dbReference>
<evidence type="ECO:0000259" key="14">
    <source>
        <dbReference type="Pfam" id="PF01490"/>
    </source>
</evidence>
<feature type="transmembrane region" description="Helical" evidence="13">
    <location>
        <begin position="38"/>
        <end position="59"/>
    </location>
</feature>
<feature type="domain" description="Amino acid transporter transmembrane" evidence="14">
    <location>
        <begin position="35"/>
        <end position="144"/>
    </location>
</feature>
<keyword evidence="6 13" id="KW-0812">Transmembrane</keyword>
<keyword evidence="5" id="KW-1003">Cell membrane</keyword>
<dbReference type="GO" id="GO:0015293">
    <property type="term" value="F:symporter activity"/>
    <property type="evidence" value="ECO:0007669"/>
    <property type="project" value="UniProtKB-KW"/>
</dbReference>
<evidence type="ECO:0000313" key="16">
    <source>
        <dbReference type="Proteomes" id="UP000447434"/>
    </source>
</evidence>
<keyword evidence="8" id="KW-0029">Amino-acid transport</keyword>
<evidence type="ECO:0000256" key="1">
    <source>
        <dbReference type="ARBA" id="ARBA00004127"/>
    </source>
</evidence>
<evidence type="ECO:0000256" key="3">
    <source>
        <dbReference type="ARBA" id="ARBA00005590"/>
    </source>
</evidence>
<dbReference type="Pfam" id="PF01490">
    <property type="entry name" value="Aa_trans"/>
    <property type="match status" value="1"/>
</dbReference>
<protein>
    <submittedName>
        <fullName evidence="15">Putative amino acid transporter, transmembrane domain-containing protein</fullName>
    </submittedName>
</protein>
<dbReference type="GO" id="GO:0006865">
    <property type="term" value="P:amino acid transport"/>
    <property type="evidence" value="ECO:0007669"/>
    <property type="project" value="UniProtKB-KW"/>
</dbReference>